<dbReference type="InterPro" id="IPR050927">
    <property type="entry name" value="TRPM"/>
</dbReference>
<keyword evidence="1" id="KW-0812">Transmembrane</keyword>
<keyword evidence="1" id="KW-1133">Transmembrane helix</keyword>
<evidence type="ECO:0000256" key="1">
    <source>
        <dbReference type="SAM" id="Phobius"/>
    </source>
</evidence>
<dbReference type="Proteomes" id="UP001162483">
    <property type="component" value="Unassembled WGS sequence"/>
</dbReference>
<feature type="transmembrane region" description="Helical" evidence="1">
    <location>
        <begin position="66"/>
        <end position="93"/>
    </location>
</feature>
<keyword evidence="3" id="KW-1185">Reference proteome</keyword>
<gene>
    <name evidence="2" type="ORF">SPARVUS_LOCUS12726137</name>
</gene>
<protein>
    <submittedName>
        <fullName evidence="2">Uncharacterized protein</fullName>
    </submittedName>
</protein>
<reference evidence="2" key="1">
    <citation type="submission" date="2023-05" db="EMBL/GenBank/DDBJ databases">
        <authorList>
            <person name="Stuckert A."/>
        </authorList>
    </citation>
    <scope>NUCLEOTIDE SEQUENCE</scope>
</reference>
<evidence type="ECO:0000313" key="2">
    <source>
        <dbReference type="EMBL" id="CAI9600319.1"/>
    </source>
</evidence>
<feature type="non-terminal residue" evidence="2">
    <location>
        <position position="1"/>
    </location>
</feature>
<proteinExistence type="predicted"/>
<keyword evidence="1" id="KW-0472">Membrane</keyword>
<dbReference type="PANTHER" id="PTHR13800">
    <property type="entry name" value="TRANSIENT RECEPTOR POTENTIAL CATION CHANNEL, SUBFAMILY M, MEMBER 6"/>
    <property type="match status" value="1"/>
</dbReference>
<dbReference type="PANTHER" id="PTHR13800:SF45">
    <property type="entry name" value="TRANSIENT RECEPTOR POTENTIAL CATION CHANNEL SUBFAMILY M MEMBER 2 ISOFORM X1"/>
    <property type="match status" value="1"/>
</dbReference>
<comment type="caution">
    <text evidence="2">The sequence shown here is derived from an EMBL/GenBank/DDBJ whole genome shotgun (WGS) entry which is preliminary data.</text>
</comment>
<feature type="transmembrane region" description="Helical" evidence="1">
    <location>
        <begin position="35"/>
        <end position="54"/>
    </location>
</feature>
<dbReference type="EMBL" id="CATNWA010017416">
    <property type="protein sequence ID" value="CAI9600319.1"/>
    <property type="molecule type" value="Genomic_DNA"/>
</dbReference>
<sequence>NRSIHQDTRKTSKGLKPYSCLWKLRAFFSAPIVKFYYNVVSYVGFLWLFAYVLTTDFQTYPSWREYLLYIWVFTIFTEELRQLSLSAVVSVCCNIRCFMTRSIVAL</sequence>
<organism evidence="2 3">
    <name type="scientific">Staurois parvus</name>
    <dbReference type="NCBI Taxonomy" id="386267"/>
    <lineage>
        <taxon>Eukaryota</taxon>
        <taxon>Metazoa</taxon>
        <taxon>Chordata</taxon>
        <taxon>Craniata</taxon>
        <taxon>Vertebrata</taxon>
        <taxon>Euteleostomi</taxon>
        <taxon>Amphibia</taxon>
        <taxon>Batrachia</taxon>
        <taxon>Anura</taxon>
        <taxon>Neobatrachia</taxon>
        <taxon>Ranoidea</taxon>
        <taxon>Ranidae</taxon>
        <taxon>Staurois</taxon>
    </lineage>
</organism>
<accession>A0ABN9FUL1</accession>
<name>A0ABN9FUL1_9NEOB</name>
<evidence type="ECO:0000313" key="3">
    <source>
        <dbReference type="Proteomes" id="UP001162483"/>
    </source>
</evidence>